<dbReference type="PANTHER" id="PTHR43303:SF2">
    <property type="entry name" value="INDOLEAMINE 2,3-DIOXYGENASE PYRROLE 2,3-DIOXYGENASE (AFU_ORTHOLOGUE AFUA_5G01450"/>
    <property type="match status" value="1"/>
</dbReference>
<dbReference type="GO" id="GO:0050661">
    <property type="term" value="F:NADP binding"/>
    <property type="evidence" value="ECO:0007669"/>
    <property type="project" value="InterPro"/>
</dbReference>
<dbReference type="CDD" id="cd02932">
    <property type="entry name" value="OYE_YqiM_FMN"/>
    <property type="match status" value="1"/>
</dbReference>
<organism evidence="2 3">
    <name type="scientific">Fusarium pseudocircinatum</name>
    <dbReference type="NCBI Taxonomy" id="56676"/>
    <lineage>
        <taxon>Eukaryota</taxon>
        <taxon>Fungi</taxon>
        <taxon>Dikarya</taxon>
        <taxon>Ascomycota</taxon>
        <taxon>Pezizomycotina</taxon>
        <taxon>Sordariomycetes</taxon>
        <taxon>Hypocreomycetidae</taxon>
        <taxon>Hypocreales</taxon>
        <taxon>Nectriaceae</taxon>
        <taxon>Fusarium</taxon>
        <taxon>Fusarium fujikuroi species complex</taxon>
    </lineage>
</organism>
<dbReference type="GO" id="GO:0003959">
    <property type="term" value="F:NADPH dehydrogenase activity"/>
    <property type="evidence" value="ECO:0007669"/>
    <property type="project" value="InterPro"/>
</dbReference>
<evidence type="ECO:0000313" key="2">
    <source>
        <dbReference type="EMBL" id="KAF5603213.1"/>
    </source>
</evidence>
<dbReference type="AlphaFoldDB" id="A0A8H5UYU2"/>
<evidence type="ECO:0000259" key="1">
    <source>
        <dbReference type="Pfam" id="PF00724"/>
    </source>
</evidence>
<dbReference type="OrthoDB" id="72788at2759"/>
<dbReference type="Proteomes" id="UP000546213">
    <property type="component" value="Unassembled WGS sequence"/>
</dbReference>
<dbReference type="InterPro" id="IPR013785">
    <property type="entry name" value="Aldolase_TIM"/>
</dbReference>
<dbReference type="GO" id="GO:0010181">
    <property type="term" value="F:FMN binding"/>
    <property type="evidence" value="ECO:0007669"/>
    <property type="project" value="InterPro"/>
</dbReference>
<dbReference type="EMBL" id="JAAOAS010000030">
    <property type="protein sequence ID" value="KAF5603213.1"/>
    <property type="molecule type" value="Genomic_DNA"/>
</dbReference>
<name>A0A8H5UYU2_9HYPO</name>
<keyword evidence="3" id="KW-1185">Reference proteome</keyword>
<evidence type="ECO:0000313" key="3">
    <source>
        <dbReference type="Proteomes" id="UP000546213"/>
    </source>
</evidence>
<dbReference type="Pfam" id="PF00724">
    <property type="entry name" value="Oxidored_FMN"/>
    <property type="match status" value="1"/>
</dbReference>
<dbReference type="InterPro" id="IPR044152">
    <property type="entry name" value="YqjM-like"/>
</dbReference>
<dbReference type="SUPFAM" id="SSF51395">
    <property type="entry name" value="FMN-linked oxidoreductases"/>
    <property type="match status" value="1"/>
</dbReference>
<comment type="caution">
    <text evidence="2">The sequence shown here is derived from an EMBL/GenBank/DDBJ whole genome shotgun (WGS) entry which is preliminary data.</text>
</comment>
<protein>
    <submittedName>
        <fullName evidence="2">NADPH dehydrogenase</fullName>
    </submittedName>
</protein>
<accession>A0A8H5UYU2</accession>
<sequence>MSFQKTIQLYPHAAPTPGTPLVENEVNTTLFSPLQVRGLTLQNRIAVSPMGMFSANDGHLTDFHLVHYGSFATKGVALVIVEATAVAPNARVSTGDSGLWKDSQIAPLKRVVDYIRVQGQKAGIQLCHSGPKGSMLPSWLAKGDPMVHFPLADEEAGGWPDDVWASSAICHGPGYPQPKEMGHKQIYLAVEQFASAARRAVEAGIEDFIELHGAHGYLINTFLSPLTNRRTDEYGGSFENRTRFLFRVLKAVREAIPDTVVLSLRISAVEWMEWSGQDCWTIEESIKLAKLLPAAGVDILDVSSGGNHNNQKIDIHPYYQIDLAYQIRQAIKADGVDLLIAAVGFIDNPAMAESVVRGNGGFGTVRKRNGTNGDNERESYEEPQADLVMVGRQFLRDSGFVLTAAKELGVKTQWPLQYAKVK</sequence>
<dbReference type="InterPro" id="IPR001155">
    <property type="entry name" value="OxRdtase_FMN_N"/>
</dbReference>
<feature type="domain" description="NADH:flavin oxidoreductase/NADH oxidase N-terminal" evidence="1">
    <location>
        <begin position="30"/>
        <end position="356"/>
    </location>
</feature>
<gene>
    <name evidence="2" type="ORF">FPCIR_1409</name>
</gene>
<dbReference type="Gene3D" id="3.20.20.70">
    <property type="entry name" value="Aldolase class I"/>
    <property type="match status" value="1"/>
</dbReference>
<proteinExistence type="predicted"/>
<dbReference type="PANTHER" id="PTHR43303">
    <property type="entry name" value="NADPH DEHYDROGENASE C23G7.10C-RELATED"/>
    <property type="match status" value="1"/>
</dbReference>
<reference evidence="2 3" key="1">
    <citation type="submission" date="2020-05" db="EMBL/GenBank/DDBJ databases">
        <title>Identification and distribution of gene clusters putatively required for synthesis of sphingolipid metabolism inhibitors in phylogenetically diverse species of the filamentous fungus Fusarium.</title>
        <authorList>
            <person name="Kim H.-S."/>
            <person name="Busman M."/>
            <person name="Brown D.W."/>
            <person name="Divon H."/>
            <person name="Uhlig S."/>
            <person name="Proctor R.H."/>
        </authorList>
    </citation>
    <scope>NUCLEOTIDE SEQUENCE [LARGE SCALE GENOMIC DNA]</scope>
    <source>
        <strain evidence="2 3">NRRL 36939</strain>
    </source>
</reference>